<keyword evidence="7" id="KW-1185">Reference proteome</keyword>
<dbReference type="InterPro" id="IPR058163">
    <property type="entry name" value="LysR-type_TF_proteobact-type"/>
</dbReference>
<evidence type="ECO:0000256" key="1">
    <source>
        <dbReference type="ARBA" id="ARBA00009437"/>
    </source>
</evidence>
<comment type="similarity">
    <text evidence="1">Belongs to the LysR transcriptional regulatory family.</text>
</comment>
<dbReference type="Proteomes" id="UP001208938">
    <property type="component" value="Unassembled WGS sequence"/>
</dbReference>
<keyword evidence="4" id="KW-0804">Transcription</keyword>
<dbReference type="SUPFAM" id="SSF53850">
    <property type="entry name" value="Periplasmic binding protein-like II"/>
    <property type="match status" value="1"/>
</dbReference>
<evidence type="ECO:0000313" key="6">
    <source>
        <dbReference type="EMBL" id="MCW1934359.1"/>
    </source>
</evidence>
<dbReference type="Gene3D" id="1.10.10.10">
    <property type="entry name" value="Winged helix-like DNA-binding domain superfamily/Winged helix DNA-binding domain"/>
    <property type="match status" value="1"/>
</dbReference>
<comment type="caution">
    <text evidence="6">The sequence shown here is derived from an EMBL/GenBank/DDBJ whole genome shotgun (WGS) entry which is preliminary data.</text>
</comment>
<dbReference type="PROSITE" id="PS50931">
    <property type="entry name" value="HTH_LYSR"/>
    <property type="match status" value="1"/>
</dbReference>
<dbReference type="RefSeq" id="WP_264507161.1">
    <property type="nucleotide sequence ID" value="NZ_JAPDFL010000001.1"/>
</dbReference>
<dbReference type="Pfam" id="PF00126">
    <property type="entry name" value="HTH_1"/>
    <property type="match status" value="1"/>
</dbReference>
<evidence type="ECO:0000256" key="3">
    <source>
        <dbReference type="ARBA" id="ARBA00023125"/>
    </source>
</evidence>
<reference evidence="6 7" key="1">
    <citation type="submission" date="2022-10" db="EMBL/GenBank/DDBJ databases">
        <title>Pararhodobacter sp. nov., isolated from marine algae.</title>
        <authorList>
            <person name="Choi B.J."/>
            <person name="Kim J.M."/>
            <person name="Lee J.K."/>
            <person name="Choi D.G."/>
            <person name="Jeon C.O."/>
        </authorList>
    </citation>
    <scope>NUCLEOTIDE SEQUENCE [LARGE SCALE GENOMIC DNA]</scope>
    <source>
        <strain evidence="6 7">ZQ420</strain>
    </source>
</reference>
<dbReference type="PANTHER" id="PTHR30537">
    <property type="entry name" value="HTH-TYPE TRANSCRIPTIONAL REGULATOR"/>
    <property type="match status" value="1"/>
</dbReference>
<dbReference type="PANTHER" id="PTHR30537:SF74">
    <property type="entry name" value="HTH-TYPE TRANSCRIPTIONAL REGULATOR TRPI"/>
    <property type="match status" value="1"/>
</dbReference>
<name>A0ABT3H3J5_9RHOB</name>
<dbReference type="InterPro" id="IPR036390">
    <property type="entry name" value="WH_DNA-bd_sf"/>
</dbReference>
<keyword evidence="2" id="KW-0805">Transcription regulation</keyword>
<sequence>MNIDRRTLPLTALRAYEAFGRLGSMSTAAASLGVTHSAVSRQIRQLEELLGVSLTEGPRSATRPSATGLLLLPALARGFDALEDALRALPRTADSVDVSSLATFAMRWLIPRLHGFQALHPQLRVRLTSDHAPVDTSASGPDVAIRVGTGAWPAGYAVTPLFADLTGPVVAPALAAQVTPDFAHVPRLSSSSRVGTWEDWAHVAGHQLAPAKDTVFEHFHYKIEAALSGLGAAVLPEALIRNELTAGRLIAPYGFLPTGMEYVALLRPNPSRPARQFRDWLVQAARA</sequence>
<accession>A0ABT3H3J5</accession>
<dbReference type="SUPFAM" id="SSF46785">
    <property type="entry name" value="Winged helix' DNA-binding domain"/>
    <property type="match status" value="1"/>
</dbReference>
<dbReference type="InterPro" id="IPR000847">
    <property type="entry name" value="LysR_HTH_N"/>
</dbReference>
<keyword evidence="3" id="KW-0238">DNA-binding</keyword>
<feature type="domain" description="HTH lysR-type" evidence="5">
    <location>
        <begin position="8"/>
        <end position="54"/>
    </location>
</feature>
<dbReference type="InterPro" id="IPR005119">
    <property type="entry name" value="LysR_subst-bd"/>
</dbReference>
<dbReference type="Pfam" id="PF03466">
    <property type="entry name" value="LysR_substrate"/>
    <property type="match status" value="1"/>
</dbReference>
<proteinExistence type="inferred from homology"/>
<dbReference type="Gene3D" id="3.40.190.10">
    <property type="entry name" value="Periplasmic binding protein-like II"/>
    <property type="match status" value="2"/>
</dbReference>
<evidence type="ECO:0000313" key="7">
    <source>
        <dbReference type="Proteomes" id="UP001208938"/>
    </source>
</evidence>
<organism evidence="6 7">
    <name type="scientific">Pararhodobacter zhoushanensis</name>
    <dbReference type="NCBI Taxonomy" id="2479545"/>
    <lineage>
        <taxon>Bacteria</taxon>
        <taxon>Pseudomonadati</taxon>
        <taxon>Pseudomonadota</taxon>
        <taxon>Alphaproteobacteria</taxon>
        <taxon>Rhodobacterales</taxon>
        <taxon>Paracoccaceae</taxon>
        <taxon>Pararhodobacter</taxon>
    </lineage>
</organism>
<dbReference type="InterPro" id="IPR036388">
    <property type="entry name" value="WH-like_DNA-bd_sf"/>
</dbReference>
<dbReference type="EMBL" id="JAPDFL010000001">
    <property type="protein sequence ID" value="MCW1934359.1"/>
    <property type="molecule type" value="Genomic_DNA"/>
</dbReference>
<protein>
    <submittedName>
        <fullName evidence="6">LysR substrate-binding domain-containing protein</fullName>
    </submittedName>
</protein>
<gene>
    <name evidence="6" type="ORF">OKW52_19400</name>
</gene>
<evidence type="ECO:0000256" key="2">
    <source>
        <dbReference type="ARBA" id="ARBA00023015"/>
    </source>
</evidence>
<evidence type="ECO:0000256" key="4">
    <source>
        <dbReference type="ARBA" id="ARBA00023163"/>
    </source>
</evidence>
<evidence type="ECO:0000259" key="5">
    <source>
        <dbReference type="PROSITE" id="PS50931"/>
    </source>
</evidence>